<dbReference type="InterPro" id="IPR033207">
    <property type="entry name" value="CCP110"/>
</dbReference>
<sequence>HRPRLIRSNSYILESPSPMLLEHLRKQTESADGTSNDGVSLLKESHDEMQNITECDKQLSNILPRGTKDSYIYQEINSNLDDSSYTHFSKTESDLRDISTSLSDKISPSEDFTVIGSEYQLKAFIDNNVPQVLDKDINQIENSNEAENVSNHNKDGCILLNNTPNSSPNNSILPKEQLTEYSEEDLKQILNDIPEMYSKQILEFLEKQKQGLSLKVKETRDSNLYEAGEIFDKIEGNGYLLRGELMSEMNYDPSEIIETDIKSAKRVRNETALNCSRESFPIYDTKKEERSSQNEKEYAASIIGAAVKGYLIRRLMRTDRVQGLIETIRDALICAMQLHSESSDSINESDVELHRRLIQQVSAACYEFHDVFFALNISEQMTIIRIDRERQREKLKRPLSRISSASRSSRTSRSMSKSSEN</sequence>
<dbReference type="GO" id="GO:0005814">
    <property type="term" value="C:centriole"/>
    <property type="evidence" value="ECO:0007669"/>
    <property type="project" value="InterPro"/>
</dbReference>
<proteinExistence type="predicted"/>
<dbReference type="PANTHER" id="PTHR13594">
    <property type="entry name" value="CENTRIOLAR COILED-COIL PROTEIN OF 110 KDA"/>
    <property type="match status" value="1"/>
</dbReference>
<dbReference type="EMBL" id="LJIG01022793">
    <property type="protein sequence ID" value="KRT78687.1"/>
    <property type="molecule type" value="Genomic_DNA"/>
</dbReference>
<evidence type="ECO:0000313" key="3">
    <source>
        <dbReference type="Proteomes" id="UP000051574"/>
    </source>
</evidence>
<feature type="compositionally biased region" description="Low complexity" evidence="1">
    <location>
        <begin position="400"/>
        <end position="421"/>
    </location>
</feature>
<dbReference type="GO" id="GO:0032053">
    <property type="term" value="P:ciliary basal body organization"/>
    <property type="evidence" value="ECO:0007669"/>
    <property type="project" value="TreeGrafter"/>
</dbReference>
<dbReference type="OrthoDB" id="10028852at2759"/>
<feature type="region of interest" description="Disordered" evidence="1">
    <location>
        <begin position="394"/>
        <end position="421"/>
    </location>
</feature>
<dbReference type="GO" id="GO:0007099">
    <property type="term" value="P:centriole replication"/>
    <property type="evidence" value="ECO:0007669"/>
    <property type="project" value="InterPro"/>
</dbReference>
<dbReference type="PANTHER" id="PTHR13594:SF1">
    <property type="entry name" value="CENTRIOLAR COILED-COIL PROTEIN OF 110 KDA"/>
    <property type="match status" value="1"/>
</dbReference>
<dbReference type="PROSITE" id="PS50096">
    <property type="entry name" value="IQ"/>
    <property type="match status" value="1"/>
</dbReference>
<name>A0A0T6AU54_9SCAR</name>
<dbReference type="GO" id="GO:0032465">
    <property type="term" value="P:regulation of cytokinesis"/>
    <property type="evidence" value="ECO:0007669"/>
    <property type="project" value="InterPro"/>
</dbReference>
<reference evidence="2 3" key="1">
    <citation type="submission" date="2015-09" db="EMBL/GenBank/DDBJ databases">
        <title>Draft genome of the scarab beetle Oryctes borbonicus.</title>
        <authorList>
            <person name="Meyer J.M."/>
            <person name="Markov G.V."/>
            <person name="Baskaran P."/>
            <person name="Herrmann M."/>
            <person name="Sommer R.J."/>
            <person name="Roedelsperger C."/>
        </authorList>
    </citation>
    <scope>NUCLEOTIDE SEQUENCE [LARGE SCALE GENOMIC DNA]</scope>
    <source>
        <strain evidence="2">OB123</strain>
        <tissue evidence="2">Whole animal</tissue>
    </source>
</reference>
<dbReference type="GO" id="GO:1903723">
    <property type="term" value="P:negative regulation of centriole elongation"/>
    <property type="evidence" value="ECO:0007669"/>
    <property type="project" value="TreeGrafter"/>
</dbReference>
<organism evidence="2 3">
    <name type="scientific">Oryctes borbonicus</name>
    <dbReference type="NCBI Taxonomy" id="1629725"/>
    <lineage>
        <taxon>Eukaryota</taxon>
        <taxon>Metazoa</taxon>
        <taxon>Ecdysozoa</taxon>
        <taxon>Arthropoda</taxon>
        <taxon>Hexapoda</taxon>
        <taxon>Insecta</taxon>
        <taxon>Pterygota</taxon>
        <taxon>Neoptera</taxon>
        <taxon>Endopterygota</taxon>
        <taxon>Coleoptera</taxon>
        <taxon>Polyphaga</taxon>
        <taxon>Scarabaeiformia</taxon>
        <taxon>Scarabaeidae</taxon>
        <taxon>Dynastinae</taxon>
        <taxon>Oryctes</taxon>
    </lineage>
</organism>
<dbReference type="Proteomes" id="UP000051574">
    <property type="component" value="Unassembled WGS sequence"/>
</dbReference>
<evidence type="ECO:0000313" key="2">
    <source>
        <dbReference type="EMBL" id="KRT78687.1"/>
    </source>
</evidence>
<keyword evidence="3" id="KW-1185">Reference proteome</keyword>
<feature type="non-terminal residue" evidence="2">
    <location>
        <position position="1"/>
    </location>
</feature>
<accession>A0A0T6AU54</accession>
<gene>
    <name evidence="2" type="ORF">AMK59_7332</name>
</gene>
<protein>
    <submittedName>
        <fullName evidence="2">Uncharacterized protein</fullName>
    </submittedName>
</protein>
<dbReference type="AlphaFoldDB" id="A0A0T6AU54"/>
<comment type="caution">
    <text evidence="2">The sequence shown here is derived from an EMBL/GenBank/DDBJ whole genome shotgun (WGS) entry which is preliminary data.</text>
</comment>
<evidence type="ECO:0000256" key="1">
    <source>
        <dbReference type="SAM" id="MobiDB-lite"/>
    </source>
</evidence>